<dbReference type="eggNOG" id="KOG0342">
    <property type="taxonomic scope" value="Eukaryota"/>
</dbReference>
<dbReference type="PROSITE" id="PS51195">
    <property type="entry name" value="Q_MOTIF"/>
    <property type="match status" value="1"/>
</dbReference>
<dbReference type="SMART" id="SM01178">
    <property type="entry name" value="DUF4217"/>
    <property type="match status" value="1"/>
</dbReference>
<dbReference type="GeneID" id="15804724"/>
<dbReference type="Pfam" id="PF00271">
    <property type="entry name" value="Helicase_C"/>
    <property type="match status" value="1"/>
</dbReference>
<keyword evidence="15" id="KW-1185">Reference proteome</keyword>
<evidence type="ECO:0000256" key="8">
    <source>
        <dbReference type="PROSITE-ProRule" id="PRU00552"/>
    </source>
</evidence>
<feature type="domain" description="Helicase ATP-binding" evidence="11">
    <location>
        <begin position="68"/>
        <end position="243"/>
    </location>
</feature>
<evidence type="ECO:0000256" key="5">
    <source>
        <dbReference type="ARBA" id="ARBA00022884"/>
    </source>
</evidence>
<evidence type="ECO:0000259" key="12">
    <source>
        <dbReference type="PROSITE" id="PS51194"/>
    </source>
</evidence>
<keyword evidence="1 9" id="KW-0547">Nucleotide-binding</keyword>
<keyword evidence="5 10" id="KW-0694">RNA-binding</keyword>
<dbReference type="InterPro" id="IPR011545">
    <property type="entry name" value="DEAD/DEAH_box_helicase_dom"/>
</dbReference>
<accession>L0B1B5</accession>
<dbReference type="InterPro" id="IPR014001">
    <property type="entry name" value="Helicase_ATP-bd"/>
</dbReference>
<dbReference type="Pfam" id="PF00270">
    <property type="entry name" value="DEAD"/>
    <property type="match status" value="1"/>
</dbReference>
<evidence type="ECO:0000256" key="7">
    <source>
        <dbReference type="ARBA" id="ARBA00047984"/>
    </source>
</evidence>
<evidence type="ECO:0000256" key="10">
    <source>
        <dbReference type="RuleBase" id="RU365068"/>
    </source>
</evidence>
<dbReference type="PANTHER" id="PTHR24031">
    <property type="entry name" value="RNA HELICASE"/>
    <property type="match status" value="1"/>
</dbReference>
<dbReference type="SMART" id="SM00487">
    <property type="entry name" value="DEXDc"/>
    <property type="match status" value="1"/>
</dbReference>
<dbReference type="CDD" id="cd17942">
    <property type="entry name" value="DEADc_DDX18"/>
    <property type="match status" value="1"/>
</dbReference>
<dbReference type="Pfam" id="PF13959">
    <property type="entry name" value="CTE_SPB4"/>
    <property type="match status" value="1"/>
</dbReference>
<sequence>MPPAIEGESHLSANNTSIEENMELSHKKNGLEYFTNVFFRDLELSEPILKALNEQEFVKTTEIQAKCIPPLLKGKDVLGKAKTGSGKTLAFLIPLAEILFQVKFMPRNGTGGIIISPTRELSLQIYEVAKDICKYLPQTLGLVMGGANRKQEAEKLVRGVNILIATPGRLLDHMQNTKGFVFKNLLLFIIDEADRILEIGFEEELNQIIKLLPEKRQTCLFSATHGSNVEDLARLSLKSPIFLEASISDVATVVGLEQGYVVCEPENRFLLLFTFLKKNMDKKVMVFFSSCNSVKFHDELLNYIDIPAKSIHGKKKQSARMATYYSFCKATSGHLLCTDVAARGLDIPKVDWIVQYDPPDDPRDYIHRVGRTARGVDGKGKAIMFLMPEEVGFLQYLKSMKVSLSKYDFTLKKIVNVQLQLEKLIEKNFYLNRSSRDAYRSYLHAYMSHSLKDIFNVQSLDLKRIAKAFGFSVPPKVDLNAKISNRGKKRLLKTQHLLKSR</sequence>
<dbReference type="FunFam" id="3.40.50.300:FF:000379">
    <property type="entry name" value="RNA helicase"/>
    <property type="match status" value="1"/>
</dbReference>
<evidence type="ECO:0000256" key="2">
    <source>
        <dbReference type="ARBA" id="ARBA00022801"/>
    </source>
</evidence>
<proteinExistence type="inferred from homology"/>
<comment type="domain">
    <text evidence="10">The Q motif is unique to and characteristic of the DEAD box family of RNA helicases and controls ATP binding and hydrolysis.</text>
</comment>
<dbReference type="SUPFAM" id="SSF52540">
    <property type="entry name" value="P-loop containing nucleoside triphosphate hydrolases"/>
    <property type="match status" value="1"/>
</dbReference>
<evidence type="ECO:0000256" key="6">
    <source>
        <dbReference type="ARBA" id="ARBA00024357"/>
    </source>
</evidence>
<dbReference type="InterPro" id="IPR027417">
    <property type="entry name" value="P-loop_NTPase"/>
</dbReference>
<comment type="similarity">
    <text evidence="6">Belongs to the DEAD box helicase family. DDX18/HAS1 subfamily.</text>
</comment>
<feature type="domain" description="Helicase C-terminal" evidence="12">
    <location>
        <begin position="255"/>
        <end position="425"/>
    </location>
</feature>
<dbReference type="InterPro" id="IPR001650">
    <property type="entry name" value="Helicase_C-like"/>
</dbReference>
<protein>
    <recommendedName>
        <fullName evidence="10">ATP-dependent RNA helicase</fullName>
        <ecNumber evidence="10">3.6.4.13</ecNumber>
    </recommendedName>
</protein>
<dbReference type="CDD" id="cd18787">
    <property type="entry name" value="SF2_C_DEAD"/>
    <property type="match status" value="1"/>
</dbReference>
<dbReference type="InterPro" id="IPR044773">
    <property type="entry name" value="DDX18/Has1_DEADc"/>
</dbReference>
<dbReference type="GO" id="GO:0003724">
    <property type="term" value="F:RNA helicase activity"/>
    <property type="evidence" value="ECO:0007669"/>
    <property type="project" value="UniProtKB-EC"/>
</dbReference>
<dbReference type="GO" id="GO:0005524">
    <property type="term" value="F:ATP binding"/>
    <property type="evidence" value="ECO:0007669"/>
    <property type="project" value="UniProtKB-UniRule"/>
</dbReference>
<dbReference type="GO" id="GO:0003723">
    <property type="term" value="F:RNA binding"/>
    <property type="evidence" value="ECO:0007669"/>
    <property type="project" value="UniProtKB-UniRule"/>
</dbReference>
<gene>
    <name evidence="14" type="ORF">BEWA_010790</name>
</gene>
<evidence type="ECO:0000256" key="3">
    <source>
        <dbReference type="ARBA" id="ARBA00022806"/>
    </source>
</evidence>
<dbReference type="PROSITE" id="PS51194">
    <property type="entry name" value="HELICASE_CTER"/>
    <property type="match status" value="1"/>
</dbReference>
<dbReference type="SMART" id="SM00490">
    <property type="entry name" value="HELICc"/>
    <property type="match status" value="1"/>
</dbReference>
<evidence type="ECO:0000313" key="15">
    <source>
        <dbReference type="Proteomes" id="UP000031512"/>
    </source>
</evidence>
<keyword evidence="4 9" id="KW-0067">ATP-binding</keyword>
<dbReference type="Proteomes" id="UP000031512">
    <property type="component" value="Chromosome 3"/>
</dbReference>
<dbReference type="RefSeq" id="XP_004831328.1">
    <property type="nucleotide sequence ID" value="XM_004831271.1"/>
</dbReference>
<comment type="function">
    <text evidence="10">RNA helicase.</text>
</comment>
<name>L0B1B5_THEEQ</name>
<dbReference type="OrthoDB" id="10259640at2759"/>
<evidence type="ECO:0000259" key="13">
    <source>
        <dbReference type="PROSITE" id="PS51195"/>
    </source>
</evidence>
<dbReference type="STRING" id="1537102.L0B1B5"/>
<dbReference type="Gene3D" id="3.40.50.300">
    <property type="entry name" value="P-loop containing nucleotide triphosphate hydrolases"/>
    <property type="match status" value="2"/>
</dbReference>
<evidence type="ECO:0000259" key="11">
    <source>
        <dbReference type="PROSITE" id="PS51192"/>
    </source>
</evidence>
<dbReference type="PROSITE" id="PS51192">
    <property type="entry name" value="HELICASE_ATP_BIND_1"/>
    <property type="match status" value="1"/>
</dbReference>
<keyword evidence="3 9" id="KW-0347">Helicase</keyword>
<dbReference type="AlphaFoldDB" id="L0B1B5"/>
<dbReference type="VEuPathDB" id="PiroplasmaDB:BEWA_010790"/>
<dbReference type="InterPro" id="IPR000629">
    <property type="entry name" value="RNA-helicase_DEAD-box_CS"/>
</dbReference>
<evidence type="ECO:0000256" key="4">
    <source>
        <dbReference type="ARBA" id="ARBA00022840"/>
    </source>
</evidence>
<comment type="catalytic activity">
    <reaction evidence="7 10">
        <text>ATP + H2O = ADP + phosphate + H(+)</text>
        <dbReference type="Rhea" id="RHEA:13065"/>
        <dbReference type="ChEBI" id="CHEBI:15377"/>
        <dbReference type="ChEBI" id="CHEBI:15378"/>
        <dbReference type="ChEBI" id="CHEBI:30616"/>
        <dbReference type="ChEBI" id="CHEBI:43474"/>
        <dbReference type="ChEBI" id="CHEBI:456216"/>
        <dbReference type="EC" id="3.6.4.13"/>
    </reaction>
</comment>
<reference evidence="14 15" key="1">
    <citation type="journal article" date="2012" name="BMC Genomics">
        <title>Comparative genomic analysis and phylogenetic position of Theileria equi.</title>
        <authorList>
            <person name="Kappmeyer L.S."/>
            <person name="Thiagarajan M."/>
            <person name="Herndon D.R."/>
            <person name="Ramsay J.D."/>
            <person name="Caler E."/>
            <person name="Djikeng A."/>
            <person name="Gillespie J.J."/>
            <person name="Lau A.O."/>
            <person name="Roalson E.H."/>
            <person name="Silva J.C."/>
            <person name="Silva M.G."/>
            <person name="Suarez C.E."/>
            <person name="Ueti M.W."/>
            <person name="Nene V.M."/>
            <person name="Mealey R.H."/>
            <person name="Knowles D.P."/>
            <person name="Brayton K.A."/>
        </authorList>
    </citation>
    <scope>NUCLEOTIDE SEQUENCE [LARGE SCALE GENOMIC DNA]</scope>
    <source>
        <strain evidence="14 15">WA</strain>
    </source>
</reference>
<dbReference type="EC" id="3.6.4.13" evidence="10"/>
<organism evidence="14 15">
    <name type="scientific">Theileria equi strain WA</name>
    <dbReference type="NCBI Taxonomy" id="1537102"/>
    <lineage>
        <taxon>Eukaryota</taxon>
        <taxon>Sar</taxon>
        <taxon>Alveolata</taxon>
        <taxon>Apicomplexa</taxon>
        <taxon>Aconoidasida</taxon>
        <taxon>Piroplasmida</taxon>
        <taxon>Theileriidae</taxon>
        <taxon>Theileria</taxon>
    </lineage>
</organism>
<dbReference type="EMBL" id="CP001670">
    <property type="protein sequence ID" value="AFZ81662.1"/>
    <property type="molecule type" value="Genomic_DNA"/>
</dbReference>
<dbReference type="InterPro" id="IPR014014">
    <property type="entry name" value="RNA_helicase_DEAD_Q_motif"/>
</dbReference>
<feature type="domain" description="DEAD-box RNA helicase Q" evidence="13">
    <location>
        <begin position="37"/>
        <end position="65"/>
    </location>
</feature>
<dbReference type="KEGG" id="beq:BEWA_010790"/>
<evidence type="ECO:0000313" key="14">
    <source>
        <dbReference type="EMBL" id="AFZ81662.1"/>
    </source>
</evidence>
<dbReference type="InterPro" id="IPR025313">
    <property type="entry name" value="SPB4-like_CTE"/>
</dbReference>
<dbReference type="GO" id="GO:0016887">
    <property type="term" value="F:ATP hydrolysis activity"/>
    <property type="evidence" value="ECO:0007669"/>
    <property type="project" value="RHEA"/>
</dbReference>
<evidence type="ECO:0000256" key="1">
    <source>
        <dbReference type="ARBA" id="ARBA00022741"/>
    </source>
</evidence>
<feature type="short sequence motif" description="Q motif" evidence="8">
    <location>
        <begin position="37"/>
        <end position="65"/>
    </location>
</feature>
<keyword evidence="2 9" id="KW-0378">Hydrolase</keyword>
<dbReference type="PROSITE" id="PS00039">
    <property type="entry name" value="DEAD_ATP_HELICASE"/>
    <property type="match status" value="1"/>
</dbReference>
<evidence type="ECO:0000256" key="9">
    <source>
        <dbReference type="RuleBase" id="RU000492"/>
    </source>
</evidence>